<dbReference type="AlphaFoldDB" id="A0A382MIG9"/>
<accession>A0A382MIG9</accession>
<organism evidence="1">
    <name type="scientific">marine metagenome</name>
    <dbReference type="NCBI Taxonomy" id="408172"/>
    <lineage>
        <taxon>unclassified sequences</taxon>
        <taxon>metagenomes</taxon>
        <taxon>ecological metagenomes</taxon>
    </lineage>
</organism>
<sequence length="54" mass="5784">MISDLACFCACVFLGDADQRIGDDLFLFFLGAGKTTDAGSFKLQESLTDSPAFI</sequence>
<dbReference type="EMBL" id="UINC01093263">
    <property type="protein sequence ID" value="SVC47547.1"/>
    <property type="molecule type" value="Genomic_DNA"/>
</dbReference>
<feature type="non-terminal residue" evidence="1">
    <location>
        <position position="1"/>
    </location>
</feature>
<reference evidence="1" key="1">
    <citation type="submission" date="2018-05" db="EMBL/GenBank/DDBJ databases">
        <authorList>
            <person name="Lanie J.A."/>
            <person name="Ng W.-L."/>
            <person name="Kazmierczak K.M."/>
            <person name="Andrzejewski T.M."/>
            <person name="Davidsen T.M."/>
            <person name="Wayne K.J."/>
            <person name="Tettelin H."/>
            <person name="Glass J.I."/>
            <person name="Rusch D."/>
            <person name="Podicherti R."/>
            <person name="Tsui H.-C.T."/>
            <person name="Winkler M.E."/>
        </authorList>
    </citation>
    <scope>NUCLEOTIDE SEQUENCE</scope>
</reference>
<feature type="non-terminal residue" evidence="1">
    <location>
        <position position="54"/>
    </location>
</feature>
<protein>
    <submittedName>
        <fullName evidence="1">Uncharacterized protein</fullName>
    </submittedName>
</protein>
<name>A0A382MIG9_9ZZZZ</name>
<gene>
    <name evidence="1" type="ORF">METZ01_LOCUS300401</name>
</gene>
<proteinExistence type="predicted"/>
<evidence type="ECO:0000313" key="1">
    <source>
        <dbReference type="EMBL" id="SVC47547.1"/>
    </source>
</evidence>